<dbReference type="EMBL" id="JYDT01000015">
    <property type="protein sequence ID" value="KRY91221.1"/>
    <property type="molecule type" value="Genomic_DNA"/>
</dbReference>
<reference evidence="2 3" key="1">
    <citation type="submission" date="2015-01" db="EMBL/GenBank/DDBJ databases">
        <title>Evolution of Trichinella species and genotypes.</title>
        <authorList>
            <person name="Korhonen P.K."/>
            <person name="Edoardo P."/>
            <person name="Giuseppe L.R."/>
            <person name="Gasser R.B."/>
        </authorList>
    </citation>
    <scope>NUCLEOTIDE SEQUENCE [LARGE SCALE GENOMIC DNA]</scope>
    <source>
        <strain evidence="2">ISS470</strain>
    </source>
</reference>
<keyword evidence="3" id="KW-1185">Reference proteome</keyword>
<protein>
    <submittedName>
        <fullName evidence="2">Uncharacterized protein</fullName>
    </submittedName>
</protein>
<proteinExistence type="predicted"/>
<gene>
    <name evidence="2" type="ORF">T4D_7901</name>
</gene>
<comment type="caution">
    <text evidence="2">The sequence shown here is derived from an EMBL/GenBank/DDBJ whole genome shotgun (WGS) entry which is preliminary data.</text>
</comment>
<dbReference type="Proteomes" id="UP000054995">
    <property type="component" value="Unassembled WGS sequence"/>
</dbReference>
<organism evidence="2 3">
    <name type="scientific">Trichinella pseudospiralis</name>
    <name type="common">Parasitic roundworm</name>
    <dbReference type="NCBI Taxonomy" id="6337"/>
    <lineage>
        <taxon>Eukaryota</taxon>
        <taxon>Metazoa</taxon>
        <taxon>Ecdysozoa</taxon>
        <taxon>Nematoda</taxon>
        <taxon>Enoplea</taxon>
        <taxon>Dorylaimia</taxon>
        <taxon>Trichinellida</taxon>
        <taxon>Trichinellidae</taxon>
        <taxon>Trichinella</taxon>
    </lineage>
</organism>
<dbReference type="AlphaFoldDB" id="A0A0V1FZC7"/>
<sequence length="126" mass="13770">MPIRTSITSDAPCRCLLSESVSARAPSVCSSGTGWTLPQTRGIASAFTFVLDFGRSELSTAPSRNSTLLHRRSGPTRPPRVGLCNVLPDERDLCSRVENAIHHYVISSGRRREHGRSGYTHSECSE</sequence>
<feature type="region of interest" description="Disordered" evidence="1">
    <location>
        <begin position="60"/>
        <end position="82"/>
    </location>
</feature>
<evidence type="ECO:0000313" key="3">
    <source>
        <dbReference type="Proteomes" id="UP000054995"/>
    </source>
</evidence>
<name>A0A0V1FZC7_TRIPS</name>
<evidence type="ECO:0000313" key="2">
    <source>
        <dbReference type="EMBL" id="KRY91221.1"/>
    </source>
</evidence>
<accession>A0A0V1FZC7</accession>
<dbReference type="OrthoDB" id="5920396at2759"/>
<evidence type="ECO:0000256" key="1">
    <source>
        <dbReference type="SAM" id="MobiDB-lite"/>
    </source>
</evidence>